<sequence length="320" mass="35856">MFASYRTDSTFEEIPIIDLKDATNPDLQVREALAVRIRDACINVGFFYVTNHGIPESVINQALDAAKGFFALPLSTKEELDIHKSPNFKGYTALLGENSNPENRGDLHEGFDVGWEDPVTLTVRDEGGMDGKNVWPEGLPGFRDKVMDYYHAALALGRCLFPLFARALDIDEHFFDDKTTKPAAIMRLLYYPPQTGPIDGIQGIVCFTILWQDNVQALQVLNPNRKWVNAVPIPGTLVINIGDQLARWTNDVFKSTVHRAVNTSGVERYSIPLFFGSNYDVKLEAIPSCCSEEFPSKYPVVTAGEYVKSRLEETYAHSKK</sequence>
<reference evidence="1" key="1">
    <citation type="submission" date="2019-10" db="EMBL/GenBank/DDBJ databases">
        <authorList>
            <consortium name="DOE Joint Genome Institute"/>
            <person name="Kuo A."/>
            <person name="Miyauchi S."/>
            <person name="Kiss E."/>
            <person name="Drula E."/>
            <person name="Kohler A."/>
            <person name="Sanchez-Garcia M."/>
            <person name="Andreopoulos B."/>
            <person name="Barry K.W."/>
            <person name="Bonito G."/>
            <person name="Buee M."/>
            <person name="Carver A."/>
            <person name="Chen C."/>
            <person name="Cichocki N."/>
            <person name="Clum A."/>
            <person name="Culley D."/>
            <person name="Crous P.W."/>
            <person name="Fauchery L."/>
            <person name="Girlanda M."/>
            <person name="Hayes R."/>
            <person name="Keri Z."/>
            <person name="Labutti K."/>
            <person name="Lipzen A."/>
            <person name="Lombard V."/>
            <person name="Magnuson J."/>
            <person name="Maillard F."/>
            <person name="Morin E."/>
            <person name="Murat C."/>
            <person name="Nolan M."/>
            <person name="Ohm R."/>
            <person name="Pangilinan J."/>
            <person name="Pereira M."/>
            <person name="Perotto S."/>
            <person name="Peter M."/>
            <person name="Riley R."/>
            <person name="Sitrit Y."/>
            <person name="Stielow B."/>
            <person name="Szollosi G."/>
            <person name="Zifcakova L."/>
            <person name="Stursova M."/>
            <person name="Spatafora J.W."/>
            <person name="Tedersoo L."/>
            <person name="Vaario L.-M."/>
            <person name="Yamada A."/>
            <person name="Yan M."/>
            <person name="Wang P."/>
            <person name="Xu J."/>
            <person name="Bruns T."/>
            <person name="Baldrian P."/>
            <person name="Vilgalys R."/>
            <person name="Henrissat B."/>
            <person name="Grigoriev I.V."/>
            <person name="Hibbett D."/>
            <person name="Nagy L.G."/>
            <person name="Martin F.M."/>
        </authorList>
    </citation>
    <scope>NUCLEOTIDE SEQUENCE</scope>
    <source>
        <strain evidence="1">P2</strain>
    </source>
</reference>
<accession>A0ACB6ZQ47</accession>
<reference evidence="1" key="2">
    <citation type="journal article" date="2020" name="Nat. Commun.">
        <title>Large-scale genome sequencing of mycorrhizal fungi provides insights into the early evolution of symbiotic traits.</title>
        <authorList>
            <person name="Miyauchi S."/>
            <person name="Kiss E."/>
            <person name="Kuo A."/>
            <person name="Drula E."/>
            <person name="Kohler A."/>
            <person name="Sanchez-Garcia M."/>
            <person name="Morin E."/>
            <person name="Andreopoulos B."/>
            <person name="Barry K.W."/>
            <person name="Bonito G."/>
            <person name="Buee M."/>
            <person name="Carver A."/>
            <person name="Chen C."/>
            <person name="Cichocki N."/>
            <person name="Clum A."/>
            <person name="Culley D."/>
            <person name="Crous P.W."/>
            <person name="Fauchery L."/>
            <person name="Girlanda M."/>
            <person name="Hayes R.D."/>
            <person name="Keri Z."/>
            <person name="LaButti K."/>
            <person name="Lipzen A."/>
            <person name="Lombard V."/>
            <person name="Magnuson J."/>
            <person name="Maillard F."/>
            <person name="Murat C."/>
            <person name="Nolan M."/>
            <person name="Ohm R.A."/>
            <person name="Pangilinan J."/>
            <person name="Pereira M.F."/>
            <person name="Perotto S."/>
            <person name="Peter M."/>
            <person name="Pfister S."/>
            <person name="Riley R."/>
            <person name="Sitrit Y."/>
            <person name="Stielow J.B."/>
            <person name="Szollosi G."/>
            <person name="Zifcakova L."/>
            <person name="Stursova M."/>
            <person name="Spatafora J.W."/>
            <person name="Tedersoo L."/>
            <person name="Vaario L.M."/>
            <person name="Yamada A."/>
            <person name="Yan M."/>
            <person name="Wang P."/>
            <person name="Xu J."/>
            <person name="Bruns T."/>
            <person name="Baldrian P."/>
            <person name="Vilgalys R."/>
            <person name="Dunand C."/>
            <person name="Henrissat B."/>
            <person name="Grigoriev I.V."/>
            <person name="Hibbett D."/>
            <person name="Nagy L.G."/>
            <person name="Martin F.M."/>
        </authorList>
    </citation>
    <scope>NUCLEOTIDE SEQUENCE</scope>
    <source>
        <strain evidence="1">P2</strain>
    </source>
</reference>
<proteinExistence type="predicted"/>
<evidence type="ECO:0000313" key="1">
    <source>
        <dbReference type="EMBL" id="KAF9651654.1"/>
    </source>
</evidence>
<dbReference type="Proteomes" id="UP000886501">
    <property type="component" value="Unassembled WGS sequence"/>
</dbReference>
<organism evidence="1 2">
    <name type="scientific">Thelephora ganbajun</name>
    <name type="common">Ganba fungus</name>
    <dbReference type="NCBI Taxonomy" id="370292"/>
    <lineage>
        <taxon>Eukaryota</taxon>
        <taxon>Fungi</taxon>
        <taxon>Dikarya</taxon>
        <taxon>Basidiomycota</taxon>
        <taxon>Agaricomycotina</taxon>
        <taxon>Agaricomycetes</taxon>
        <taxon>Thelephorales</taxon>
        <taxon>Thelephoraceae</taxon>
        <taxon>Thelephora</taxon>
    </lineage>
</organism>
<gene>
    <name evidence="1" type="ORF">BDM02DRAFT_3154239</name>
</gene>
<evidence type="ECO:0000313" key="2">
    <source>
        <dbReference type="Proteomes" id="UP000886501"/>
    </source>
</evidence>
<name>A0ACB6ZQ47_THEGA</name>
<dbReference type="EMBL" id="MU117974">
    <property type="protein sequence ID" value="KAF9651654.1"/>
    <property type="molecule type" value="Genomic_DNA"/>
</dbReference>
<comment type="caution">
    <text evidence="1">The sequence shown here is derived from an EMBL/GenBank/DDBJ whole genome shotgun (WGS) entry which is preliminary data.</text>
</comment>
<protein>
    <submittedName>
        <fullName evidence="1">2OG-Fe-II oxygenase</fullName>
    </submittedName>
</protein>
<keyword evidence="2" id="KW-1185">Reference proteome</keyword>